<feature type="transmembrane region" description="Helical" evidence="1">
    <location>
        <begin position="65"/>
        <end position="85"/>
    </location>
</feature>
<proteinExistence type="predicted"/>
<feature type="transmembrane region" description="Helical" evidence="1">
    <location>
        <begin position="131"/>
        <end position="149"/>
    </location>
</feature>
<feature type="transmembrane region" description="Helical" evidence="1">
    <location>
        <begin position="224"/>
        <end position="244"/>
    </location>
</feature>
<evidence type="ECO:0000256" key="1">
    <source>
        <dbReference type="SAM" id="Phobius"/>
    </source>
</evidence>
<organism evidence="2 3">
    <name type="scientific">Cryobacterium melibiosiphilum</name>
    <dbReference type="NCBI Taxonomy" id="995039"/>
    <lineage>
        <taxon>Bacteria</taxon>
        <taxon>Bacillati</taxon>
        <taxon>Actinomycetota</taxon>
        <taxon>Actinomycetes</taxon>
        <taxon>Micrococcales</taxon>
        <taxon>Microbacteriaceae</taxon>
        <taxon>Cryobacterium</taxon>
    </lineage>
</organism>
<protein>
    <recommendedName>
        <fullName evidence="4">DUF1648 domain-containing protein</fullName>
    </recommendedName>
</protein>
<keyword evidence="1" id="KW-1133">Transmembrane helix</keyword>
<dbReference type="RefSeq" id="WP_119976596.1">
    <property type="nucleotide sequence ID" value="NZ_JBHSQA010000002.1"/>
</dbReference>
<evidence type="ECO:0000313" key="3">
    <source>
        <dbReference type="Proteomes" id="UP000272015"/>
    </source>
</evidence>
<reference evidence="2 3" key="1">
    <citation type="submission" date="2018-09" db="EMBL/GenBank/DDBJ databases">
        <title>Novel species of Cryobacterium.</title>
        <authorList>
            <person name="Liu Q."/>
            <person name="Xin Y.-H."/>
        </authorList>
    </citation>
    <scope>NUCLEOTIDE SEQUENCE [LARGE SCALE GENOMIC DNA]</scope>
    <source>
        <strain evidence="2 3">Hh39</strain>
    </source>
</reference>
<feature type="transmembrane region" description="Helical" evidence="1">
    <location>
        <begin position="196"/>
        <end position="218"/>
    </location>
</feature>
<dbReference type="OrthoDB" id="4303577at2"/>
<dbReference type="Proteomes" id="UP000272015">
    <property type="component" value="Unassembled WGS sequence"/>
</dbReference>
<dbReference type="EMBL" id="QZVS01000097">
    <property type="protein sequence ID" value="RJT84602.1"/>
    <property type="molecule type" value="Genomic_DNA"/>
</dbReference>
<feature type="transmembrane region" description="Helical" evidence="1">
    <location>
        <begin position="20"/>
        <end position="41"/>
    </location>
</feature>
<name>A0A3A5MK32_9MICO</name>
<evidence type="ECO:0008006" key="4">
    <source>
        <dbReference type="Google" id="ProtNLM"/>
    </source>
</evidence>
<accession>A0A3A5MK32</accession>
<feature type="transmembrane region" description="Helical" evidence="1">
    <location>
        <begin position="97"/>
        <end position="119"/>
    </location>
</feature>
<evidence type="ECO:0000313" key="2">
    <source>
        <dbReference type="EMBL" id="RJT84602.1"/>
    </source>
</evidence>
<dbReference type="AlphaFoldDB" id="A0A3A5MK32"/>
<gene>
    <name evidence="2" type="ORF">D6T64_20780</name>
</gene>
<keyword evidence="3" id="KW-1185">Reference proteome</keyword>
<comment type="caution">
    <text evidence="2">The sequence shown here is derived from an EMBL/GenBank/DDBJ whole genome shotgun (WGS) entry which is preliminary data.</text>
</comment>
<sequence>MLSTTGDSPAEHGRARPRDYLALATLWLPFLVVLISAVLWWPELPEALPRQWNADGIASTSPTEVMLGVLGGLTLVAALGAALALPAGAAPNRRTIYLAAGFIAGLAGAIWLLSAGISVLPGADQSDPRGWPLLAVPFAGYGAIAYFLAHPSMMPVQDYTASYGGSGVDETADAARARLAASVFGRTEWTASTSSPLFTGLASVAAVGAIGIITLPALRDAVTSANVVVMAIIAFALVFIVMFARIRIRIDGRGLSVRSMILGAPLKIIPLTDIIEAHTDYLEPLRWGGWGYRITRGRSAVILRAGPGLVVTRRNGKLFAVSMTDPEIPAALLESLRQRR</sequence>
<keyword evidence="1" id="KW-0812">Transmembrane</keyword>
<keyword evidence="1" id="KW-0472">Membrane</keyword>